<dbReference type="InterPro" id="IPR003788">
    <property type="entry name" value="NDUFAF7"/>
</dbReference>
<keyword evidence="2" id="KW-0808">Transferase</keyword>
<dbReference type="GO" id="GO:0032259">
    <property type="term" value="P:methylation"/>
    <property type="evidence" value="ECO:0007669"/>
    <property type="project" value="UniProtKB-KW"/>
</dbReference>
<gene>
    <name evidence="3" type="ORF">JMJ54_17275</name>
</gene>
<dbReference type="InterPro" id="IPR038375">
    <property type="entry name" value="NDUFAF7_sf"/>
</dbReference>
<name>A0ABS2BRI0_9NEIS</name>
<evidence type="ECO:0000256" key="1">
    <source>
        <dbReference type="ARBA" id="ARBA00022603"/>
    </source>
</evidence>
<keyword evidence="1 3" id="KW-0489">Methyltransferase</keyword>
<dbReference type="Proteomes" id="UP000809431">
    <property type="component" value="Unassembled WGS sequence"/>
</dbReference>
<dbReference type="EMBL" id="JAESND010000011">
    <property type="protein sequence ID" value="MBM3117591.1"/>
    <property type="molecule type" value="Genomic_DNA"/>
</dbReference>
<reference evidence="3 4" key="1">
    <citation type="submission" date="2021-01" db="EMBL/GenBank/DDBJ databases">
        <title>Draft Genome Sequence and Polyhydroxyalkanoate Biosynthetic Potential of Jeongeupia naejangsanensis Type Strain DSM 24253.</title>
        <authorList>
            <person name="Turrini P."/>
            <person name="Artuso I."/>
            <person name="Lugli G.A."/>
            <person name="Frangipani E."/>
            <person name="Ventura M."/>
            <person name="Visca P."/>
        </authorList>
    </citation>
    <scope>NUCLEOTIDE SEQUENCE [LARGE SCALE GENOMIC DNA]</scope>
    <source>
        <strain evidence="3 4">DSM 24253</strain>
    </source>
</reference>
<proteinExistence type="predicted"/>
<accession>A0ABS2BRI0</accession>
<dbReference type="RefSeq" id="WP_203539805.1">
    <property type="nucleotide sequence ID" value="NZ_JAESND010000011.1"/>
</dbReference>
<dbReference type="SUPFAM" id="SSF53335">
    <property type="entry name" value="S-adenosyl-L-methionine-dependent methyltransferases"/>
    <property type="match status" value="1"/>
</dbReference>
<evidence type="ECO:0000256" key="2">
    <source>
        <dbReference type="ARBA" id="ARBA00022679"/>
    </source>
</evidence>
<dbReference type="PANTHER" id="PTHR12049:SF7">
    <property type="entry name" value="PROTEIN ARGININE METHYLTRANSFERASE NDUFAF7, MITOCHONDRIAL"/>
    <property type="match status" value="1"/>
</dbReference>
<dbReference type="Gene3D" id="3.40.50.12710">
    <property type="match status" value="1"/>
</dbReference>
<evidence type="ECO:0000313" key="4">
    <source>
        <dbReference type="Proteomes" id="UP000809431"/>
    </source>
</evidence>
<sequence>MTTPQLPAPGADAAAASAALVERIRAAIDAAGGWIPFADYMRLALYSPGLGYYSGGAAKFGAEGDFTTAPELSPLFGACIADTAAAVLATLAAQGQTGDVIEFGAGTGRLAAQLLLGLERTGQLPTRYCIVDLSGELRERQRATIAAAAPHLLDRVVWLDTLPDSFSGFVVGNEVLDAMPCALVHRDDAGQLHERGVVWRNGALDWQDRPLNAGPQHALATALNLPAGYTTEIQPEMHAFVASVAGMLATGAVLWLDYGFAHAEYYHPERHMGTLIGHYRHHTVHDPFFHPGLTDLTCHVDFSAVYREADAAGLSLEGYAPQAQYLLDAGLLDKLAELGTDHPAYLAQVAAVQKLTSPAEMGDLFKAIAFSKALELDALLPGFGGRDDSHKL</sequence>
<protein>
    <submittedName>
        <fullName evidence="3">SAM-dependent methyltransferase</fullName>
    </submittedName>
</protein>
<evidence type="ECO:0000313" key="3">
    <source>
        <dbReference type="EMBL" id="MBM3117591.1"/>
    </source>
</evidence>
<dbReference type="InterPro" id="IPR029063">
    <property type="entry name" value="SAM-dependent_MTases_sf"/>
</dbReference>
<dbReference type="Pfam" id="PF02636">
    <property type="entry name" value="Methyltransf_28"/>
    <property type="match status" value="1"/>
</dbReference>
<keyword evidence="4" id="KW-1185">Reference proteome</keyword>
<dbReference type="GO" id="GO:0008168">
    <property type="term" value="F:methyltransferase activity"/>
    <property type="evidence" value="ECO:0007669"/>
    <property type="project" value="UniProtKB-KW"/>
</dbReference>
<dbReference type="PANTHER" id="PTHR12049">
    <property type="entry name" value="PROTEIN ARGININE METHYLTRANSFERASE NDUFAF7, MITOCHONDRIAL"/>
    <property type="match status" value="1"/>
</dbReference>
<comment type="caution">
    <text evidence="3">The sequence shown here is derived from an EMBL/GenBank/DDBJ whole genome shotgun (WGS) entry which is preliminary data.</text>
</comment>
<organism evidence="3 4">
    <name type="scientific">Jeongeupia naejangsanensis</name>
    <dbReference type="NCBI Taxonomy" id="613195"/>
    <lineage>
        <taxon>Bacteria</taxon>
        <taxon>Pseudomonadati</taxon>
        <taxon>Pseudomonadota</taxon>
        <taxon>Betaproteobacteria</taxon>
        <taxon>Neisseriales</taxon>
        <taxon>Chitinibacteraceae</taxon>
        <taxon>Jeongeupia</taxon>
    </lineage>
</organism>